<gene>
    <name evidence="4" type="ORF">LCGC14_1243880</name>
</gene>
<evidence type="ECO:0000259" key="3">
    <source>
        <dbReference type="Pfam" id="PF24729"/>
    </source>
</evidence>
<organism evidence="4">
    <name type="scientific">marine sediment metagenome</name>
    <dbReference type="NCBI Taxonomy" id="412755"/>
    <lineage>
        <taxon>unclassified sequences</taxon>
        <taxon>metagenomes</taxon>
        <taxon>ecological metagenomes</taxon>
    </lineage>
</organism>
<dbReference type="InterPro" id="IPR056098">
    <property type="entry name" value="Acb2/Tad1_hairpin"/>
</dbReference>
<dbReference type="GO" id="GO:0000166">
    <property type="term" value="F:nucleotide binding"/>
    <property type="evidence" value="ECO:0007669"/>
    <property type="project" value="UniProtKB-KW"/>
</dbReference>
<dbReference type="EMBL" id="LAZR01006747">
    <property type="protein sequence ID" value="KKM89918.1"/>
    <property type="molecule type" value="Genomic_DNA"/>
</dbReference>
<feature type="domain" description="Acb2/Tad1 hairpin" evidence="3">
    <location>
        <begin position="42"/>
        <end position="98"/>
    </location>
</feature>
<reference evidence="4" key="1">
    <citation type="journal article" date="2015" name="Nature">
        <title>Complex archaea that bridge the gap between prokaryotes and eukaryotes.</title>
        <authorList>
            <person name="Spang A."/>
            <person name="Saw J.H."/>
            <person name="Jorgensen S.L."/>
            <person name="Zaremba-Niedzwiedzka K."/>
            <person name="Martijn J."/>
            <person name="Lind A.E."/>
            <person name="van Eijk R."/>
            <person name="Schleper C."/>
            <person name="Guy L."/>
            <person name="Ettema T.J."/>
        </authorList>
    </citation>
    <scope>NUCLEOTIDE SEQUENCE</scope>
</reference>
<name>A0A0F9L903_9ZZZZ</name>
<evidence type="ECO:0000256" key="1">
    <source>
        <dbReference type="ARBA" id="ARBA00022741"/>
    </source>
</evidence>
<protein>
    <recommendedName>
        <fullName evidence="3">Acb2/Tad1 hairpin domain-containing protein</fullName>
    </recommendedName>
</protein>
<evidence type="ECO:0000313" key="4">
    <source>
        <dbReference type="EMBL" id="KKM89918.1"/>
    </source>
</evidence>
<sequence>MVKKTSKSAGVRQAEASAPSSSIPTAPATVRGTQEKDLNWIFDHHDPSEDQVDRYNEIREKAKELARVILALCPPCADRTAAIRKVREAVMTANASIALHGTV</sequence>
<dbReference type="AlphaFoldDB" id="A0A0F9L903"/>
<feature type="region of interest" description="Disordered" evidence="2">
    <location>
        <begin position="1"/>
        <end position="32"/>
    </location>
</feature>
<accession>A0A0F9L903</accession>
<proteinExistence type="predicted"/>
<keyword evidence="1" id="KW-0547">Nucleotide-binding</keyword>
<feature type="compositionally biased region" description="Low complexity" evidence="2">
    <location>
        <begin position="16"/>
        <end position="29"/>
    </location>
</feature>
<comment type="caution">
    <text evidence="4">The sequence shown here is derived from an EMBL/GenBank/DDBJ whole genome shotgun (WGS) entry which is preliminary data.</text>
</comment>
<evidence type="ECO:0000256" key="2">
    <source>
        <dbReference type="SAM" id="MobiDB-lite"/>
    </source>
</evidence>
<dbReference type="Pfam" id="PF24729">
    <property type="entry name" value="Acb2_Tad1_hairpin"/>
    <property type="match status" value="1"/>
</dbReference>